<reference evidence="1" key="1">
    <citation type="submission" date="2014-09" db="EMBL/GenBank/DDBJ databases">
        <authorList>
            <person name="Magalhaes I.L.F."/>
            <person name="Oliveira U."/>
            <person name="Santos F.R."/>
            <person name="Vidigal T.H.D.A."/>
            <person name="Brescovit A.D."/>
            <person name="Santos A.J."/>
        </authorList>
    </citation>
    <scope>NUCLEOTIDE SEQUENCE</scope>
    <source>
        <tissue evidence="1">Shoot tissue taken approximately 20 cm above the soil surface</tissue>
    </source>
</reference>
<organism evidence="1">
    <name type="scientific">Arundo donax</name>
    <name type="common">Giant reed</name>
    <name type="synonym">Donax arundinaceus</name>
    <dbReference type="NCBI Taxonomy" id="35708"/>
    <lineage>
        <taxon>Eukaryota</taxon>
        <taxon>Viridiplantae</taxon>
        <taxon>Streptophyta</taxon>
        <taxon>Embryophyta</taxon>
        <taxon>Tracheophyta</taxon>
        <taxon>Spermatophyta</taxon>
        <taxon>Magnoliopsida</taxon>
        <taxon>Liliopsida</taxon>
        <taxon>Poales</taxon>
        <taxon>Poaceae</taxon>
        <taxon>PACMAD clade</taxon>
        <taxon>Arundinoideae</taxon>
        <taxon>Arundineae</taxon>
        <taxon>Arundo</taxon>
    </lineage>
</organism>
<sequence length="35" mass="3732">MDSVANKRGRTQSNLSVNCGGVNIDLDDAQVCGMY</sequence>
<name>A0A0A9A975_ARUDO</name>
<evidence type="ECO:0000313" key="1">
    <source>
        <dbReference type="EMBL" id="JAD47601.1"/>
    </source>
</evidence>
<protein>
    <submittedName>
        <fullName evidence="1">Uncharacterized protein</fullName>
    </submittedName>
</protein>
<dbReference type="EMBL" id="GBRH01250294">
    <property type="protein sequence ID" value="JAD47601.1"/>
    <property type="molecule type" value="Transcribed_RNA"/>
</dbReference>
<accession>A0A0A9A975</accession>
<dbReference type="AlphaFoldDB" id="A0A0A9A975"/>
<reference evidence="1" key="2">
    <citation type="journal article" date="2015" name="Data Brief">
        <title>Shoot transcriptome of the giant reed, Arundo donax.</title>
        <authorList>
            <person name="Barrero R.A."/>
            <person name="Guerrero F.D."/>
            <person name="Moolhuijzen P."/>
            <person name="Goolsby J.A."/>
            <person name="Tidwell J."/>
            <person name="Bellgard S.E."/>
            <person name="Bellgard M.I."/>
        </authorList>
    </citation>
    <scope>NUCLEOTIDE SEQUENCE</scope>
    <source>
        <tissue evidence="1">Shoot tissue taken approximately 20 cm above the soil surface</tissue>
    </source>
</reference>
<proteinExistence type="predicted"/>